<sequence length="102" mass="11008">MTLLLSLVLTACHALVHAWQSTKPALPATPVPRSEDHQPSKVIICKSCKQHLLALLSSWSLDSLCSNSSGVRASDTSEADLVISVSHQVRDTQHVSPIKDGR</sequence>
<dbReference type="Proteomes" id="UP001162483">
    <property type="component" value="Unassembled WGS sequence"/>
</dbReference>
<evidence type="ECO:0008006" key="4">
    <source>
        <dbReference type="Google" id="ProtNLM"/>
    </source>
</evidence>
<accession>A0ABN9B2P9</accession>
<feature type="non-terminal residue" evidence="2">
    <location>
        <position position="102"/>
    </location>
</feature>
<evidence type="ECO:0000256" key="1">
    <source>
        <dbReference type="SAM" id="SignalP"/>
    </source>
</evidence>
<comment type="caution">
    <text evidence="2">The sequence shown here is derived from an EMBL/GenBank/DDBJ whole genome shotgun (WGS) entry which is preliminary data.</text>
</comment>
<gene>
    <name evidence="2" type="ORF">SPARVUS_LOCUS2016215</name>
</gene>
<name>A0ABN9B2P9_9NEOB</name>
<keyword evidence="3" id="KW-1185">Reference proteome</keyword>
<reference evidence="2" key="1">
    <citation type="submission" date="2023-05" db="EMBL/GenBank/DDBJ databases">
        <authorList>
            <person name="Stuckert A."/>
        </authorList>
    </citation>
    <scope>NUCLEOTIDE SEQUENCE</scope>
</reference>
<evidence type="ECO:0000313" key="3">
    <source>
        <dbReference type="Proteomes" id="UP001162483"/>
    </source>
</evidence>
<organism evidence="2 3">
    <name type="scientific">Staurois parvus</name>
    <dbReference type="NCBI Taxonomy" id="386267"/>
    <lineage>
        <taxon>Eukaryota</taxon>
        <taxon>Metazoa</taxon>
        <taxon>Chordata</taxon>
        <taxon>Craniata</taxon>
        <taxon>Vertebrata</taxon>
        <taxon>Euteleostomi</taxon>
        <taxon>Amphibia</taxon>
        <taxon>Batrachia</taxon>
        <taxon>Anura</taxon>
        <taxon>Neobatrachia</taxon>
        <taxon>Ranoidea</taxon>
        <taxon>Ranidae</taxon>
        <taxon>Staurois</taxon>
    </lineage>
</organism>
<keyword evidence="1" id="KW-0732">Signal</keyword>
<feature type="signal peptide" evidence="1">
    <location>
        <begin position="1"/>
        <end position="18"/>
    </location>
</feature>
<proteinExistence type="predicted"/>
<feature type="chain" id="PRO_5046341898" description="Secreted protein" evidence="1">
    <location>
        <begin position="19"/>
        <end position="102"/>
    </location>
</feature>
<protein>
    <recommendedName>
        <fullName evidence="4">Secreted protein</fullName>
    </recommendedName>
</protein>
<evidence type="ECO:0000313" key="2">
    <source>
        <dbReference type="EMBL" id="CAI9542009.1"/>
    </source>
</evidence>
<dbReference type="EMBL" id="CATNWA010002095">
    <property type="protein sequence ID" value="CAI9542009.1"/>
    <property type="molecule type" value="Genomic_DNA"/>
</dbReference>